<keyword evidence="6" id="KW-0804">Transcription</keyword>
<keyword evidence="5" id="KW-0805">Transcription regulation</keyword>
<keyword evidence="4" id="KW-1005">Bacterial flagellum biogenesis</keyword>
<dbReference type="KEGG" id="vgu:HYG85_08660"/>
<dbReference type="GO" id="GO:0044781">
    <property type="term" value="P:bacterial-type flagellum organization"/>
    <property type="evidence" value="ECO:0007669"/>
    <property type="project" value="UniProtKB-KW"/>
</dbReference>
<dbReference type="Proteomes" id="UP000677305">
    <property type="component" value="Chromosome"/>
</dbReference>
<proteinExistence type="inferred from homology"/>
<evidence type="ECO:0000313" key="9">
    <source>
        <dbReference type="Proteomes" id="UP000677305"/>
    </source>
</evidence>
<evidence type="ECO:0000256" key="1">
    <source>
        <dbReference type="ARBA" id="ARBA00005322"/>
    </source>
</evidence>
<name>A0A8J8SBT7_9FIRM</name>
<evidence type="ECO:0000256" key="4">
    <source>
        <dbReference type="ARBA" id="ARBA00022795"/>
    </source>
</evidence>
<organism evidence="8 9">
    <name type="scientific">Vallitalea guaymasensis</name>
    <dbReference type="NCBI Taxonomy" id="1185412"/>
    <lineage>
        <taxon>Bacteria</taxon>
        <taxon>Bacillati</taxon>
        <taxon>Bacillota</taxon>
        <taxon>Clostridia</taxon>
        <taxon>Lachnospirales</taxon>
        <taxon>Vallitaleaceae</taxon>
        <taxon>Vallitalea</taxon>
    </lineage>
</organism>
<keyword evidence="3" id="KW-0678">Repressor</keyword>
<dbReference type="GO" id="GO:0045892">
    <property type="term" value="P:negative regulation of DNA-templated transcription"/>
    <property type="evidence" value="ECO:0007669"/>
    <property type="project" value="InterPro"/>
</dbReference>
<feature type="domain" description="Anti-sigma-28 factor FlgM C-terminal" evidence="7">
    <location>
        <begin position="32"/>
        <end position="86"/>
    </location>
</feature>
<keyword evidence="8" id="KW-0969">Cilium</keyword>
<dbReference type="RefSeq" id="WP_113672579.1">
    <property type="nucleotide sequence ID" value="NZ_CP058561.1"/>
</dbReference>
<dbReference type="EMBL" id="CP058561">
    <property type="protein sequence ID" value="QUH28989.1"/>
    <property type="molecule type" value="Genomic_DNA"/>
</dbReference>
<evidence type="ECO:0000313" key="8">
    <source>
        <dbReference type="EMBL" id="QUH28989.1"/>
    </source>
</evidence>
<sequence length="93" mass="10507">MRINGIKNVNNAYKVNQTDRISKVSKVKKEKDSLAISDIAKELQIAKKAVKNAPDIRQDKVNDIKKRIQSGSYNVSAREVADKIVDSYFDKRG</sequence>
<gene>
    <name evidence="8" type="primary">flgM</name>
    <name evidence="8" type="ORF">HYG85_08660</name>
</gene>
<reference evidence="8 9" key="1">
    <citation type="submission" date="2020-07" db="EMBL/GenBank/DDBJ databases">
        <title>Vallitalea guaymasensis genome.</title>
        <authorList>
            <person name="Postec A."/>
        </authorList>
    </citation>
    <scope>NUCLEOTIDE SEQUENCE [LARGE SCALE GENOMIC DNA]</scope>
    <source>
        <strain evidence="8 9">Ra1766G1</strain>
    </source>
</reference>
<dbReference type="SUPFAM" id="SSF101498">
    <property type="entry name" value="Anti-sigma factor FlgM"/>
    <property type="match status" value="1"/>
</dbReference>
<keyword evidence="8" id="KW-0966">Cell projection</keyword>
<evidence type="ECO:0000259" key="7">
    <source>
        <dbReference type="Pfam" id="PF04316"/>
    </source>
</evidence>
<keyword evidence="8" id="KW-0282">Flagellum</keyword>
<dbReference type="AlphaFoldDB" id="A0A8J8SBT7"/>
<dbReference type="OrthoDB" id="1767600at2"/>
<dbReference type="NCBIfam" id="TIGR03824">
    <property type="entry name" value="FlgM_jcvi"/>
    <property type="match status" value="1"/>
</dbReference>
<evidence type="ECO:0000256" key="3">
    <source>
        <dbReference type="ARBA" id="ARBA00022491"/>
    </source>
</evidence>
<keyword evidence="9" id="KW-1185">Reference proteome</keyword>
<dbReference type="Pfam" id="PF04316">
    <property type="entry name" value="FlgM"/>
    <property type="match status" value="1"/>
</dbReference>
<evidence type="ECO:0000256" key="2">
    <source>
        <dbReference type="ARBA" id="ARBA00017823"/>
    </source>
</evidence>
<comment type="similarity">
    <text evidence="1">Belongs to the FlgM family.</text>
</comment>
<accession>A0A8J8SBT7</accession>
<evidence type="ECO:0000256" key="6">
    <source>
        <dbReference type="ARBA" id="ARBA00023163"/>
    </source>
</evidence>
<dbReference type="InterPro" id="IPR007412">
    <property type="entry name" value="FlgM"/>
</dbReference>
<protein>
    <recommendedName>
        <fullName evidence="2">Negative regulator of flagellin synthesis</fullName>
    </recommendedName>
</protein>
<evidence type="ECO:0000256" key="5">
    <source>
        <dbReference type="ARBA" id="ARBA00023015"/>
    </source>
</evidence>
<dbReference type="InterPro" id="IPR031316">
    <property type="entry name" value="FlgM_C"/>
</dbReference>
<dbReference type="InterPro" id="IPR035890">
    <property type="entry name" value="Anti-sigma-28_factor_FlgM_sf"/>
</dbReference>